<accession>A0A8H4J7N1</accession>
<dbReference type="Proteomes" id="UP000572817">
    <property type="component" value="Unassembled WGS sequence"/>
</dbReference>
<gene>
    <name evidence="2" type="ORF">GTA08_BOTSDO01696</name>
</gene>
<name>A0A8H4J7N1_9PEZI</name>
<proteinExistence type="predicted"/>
<dbReference type="AlphaFoldDB" id="A0A8H4J7N1"/>
<keyword evidence="1" id="KW-0812">Transmembrane</keyword>
<dbReference type="EMBL" id="WWBZ02000001">
    <property type="protein sequence ID" value="KAF4314642.1"/>
    <property type="molecule type" value="Genomic_DNA"/>
</dbReference>
<evidence type="ECO:0000313" key="2">
    <source>
        <dbReference type="EMBL" id="KAF4314642.1"/>
    </source>
</evidence>
<keyword evidence="3" id="KW-1185">Reference proteome</keyword>
<comment type="caution">
    <text evidence="2">The sequence shown here is derived from an EMBL/GenBank/DDBJ whole genome shotgun (WGS) entry which is preliminary data.</text>
</comment>
<protein>
    <submittedName>
        <fullName evidence="2">Uncharacterized protein</fullName>
    </submittedName>
</protein>
<reference evidence="2" key="1">
    <citation type="submission" date="2020-04" db="EMBL/GenBank/DDBJ databases">
        <title>Genome Assembly and Annotation of Botryosphaeria dothidea sdau 11-99, a Latent Pathogen of Apple Fruit Ring Rot in China.</title>
        <authorList>
            <person name="Yu C."/>
            <person name="Diao Y."/>
            <person name="Lu Q."/>
            <person name="Zhao J."/>
            <person name="Cui S."/>
            <person name="Peng C."/>
            <person name="He B."/>
            <person name="Liu H."/>
        </authorList>
    </citation>
    <scope>NUCLEOTIDE SEQUENCE [LARGE SCALE GENOMIC DNA]</scope>
    <source>
        <strain evidence="2">Sdau11-99</strain>
    </source>
</reference>
<keyword evidence="1" id="KW-0472">Membrane</keyword>
<evidence type="ECO:0000313" key="3">
    <source>
        <dbReference type="Proteomes" id="UP000572817"/>
    </source>
</evidence>
<organism evidence="2 3">
    <name type="scientific">Botryosphaeria dothidea</name>
    <dbReference type="NCBI Taxonomy" id="55169"/>
    <lineage>
        <taxon>Eukaryota</taxon>
        <taxon>Fungi</taxon>
        <taxon>Dikarya</taxon>
        <taxon>Ascomycota</taxon>
        <taxon>Pezizomycotina</taxon>
        <taxon>Dothideomycetes</taxon>
        <taxon>Dothideomycetes incertae sedis</taxon>
        <taxon>Botryosphaeriales</taxon>
        <taxon>Botryosphaeriaceae</taxon>
        <taxon>Botryosphaeria</taxon>
    </lineage>
</organism>
<dbReference type="OrthoDB" id="3692311at2759"/>
<evidence type="ECO:0000256" key="1">
    <source>
        <dbReference type="SAM" id="Phobius"/>
    </source>
</evidence>
<feature type="transmembrane region" description="Helical" evidence="1">
    <location>
        <begin position="373"/>
        <end position="395"/>
    </location>
</feature>
<sequence>MTGGSSGASAKGKMRRAVEASLSTPDVAVLLSKGTSPNFDEAVERLGGEEQAAQSAQTDLWGNVRIPFLHLMPGYNNSQTDQWIDISSTLVAPYSSLIGHTIRGIPESSVGNISLQVETAYHTLSCTPWFNGTEWLVENPSRLRLYQWKNNTLSRNITTTSELGGNIIVDILTPTTTPIAWPTTMPSDAKIEKSVLVFGSKHYSSSLNMTLCETSASFVETDVKCVRTSQGGSLSCAAARIRQSPGLPASNWTALNGGGGGYIPNVLDMIPDTLSSSHVGEPSGLELYLRDPPTSLKDNYDLQNFGELPMDVFQARLALVFNTFYHASLNQTNFFGADGVGLYEVASYMETQYGNATGTWKEFTPSKYEVQPVWLILYLVATAVLAICAVATIYLSALIRTPDLFGGVSSLTRDSAYVTGIPDGGSALSGTERARLLQDVWVRIQDVKPDDEMGRIAFSDQEELKARGALRWERKYE</sequence>
<keyword evidence="1" id="KW-1133">Transmembrane helix</keyword>